<protein>
    <submittedName>
        <fullName evidence="1">Uncharacterized protein</fullName>
    </submittedName>
</protein>
<dbReference type="AlphaFoldDB" id="A0A5J4U9Y9"/>
<evidence type="ECO:0000313" key="1">
    <source>
        <dbReference type="EMBL" id="KAA6367000.1"/>
    </source>
</evidence>
<gene>
    <name evidence="1" type="ORF">EZS28_037473</name>
</gene>
<organism evidence="1 2">
    <name type="scientific">Streblomastix strix</name>
    <dbReference type="NCBI Taxonomy" id="222440"/>
    <lineage>
        <taxon>Eukaryota</taxon>
        <taxon>Metamonada</taxon>
        <taxon>Preaxostyla</taxon>
        <taxon>Oxymonadida</taxon>
        <taxon>Streblomastigidae</taxon>
        <taxon>Streblomastix</taxon>
    </lineage>
</organism>
<proteinExistence type="predicted"/>
<evidence type="ECO:0000313" key="2">
    <source>
        <dbReference type="Proteomes" id="UP000324800"/>
    </source>
</evidence>
<reference evidence="1 2" key="1">
    <citation type="submission" date="2019-03" db="EMBL/GenBank/DDBJ databases">
        <title>Single cell metagenomics reveals metabolic interactions within the superorganism composed of flagellate Streblomastix strix and complex community of Bacteroidetes bacteria on its surface.</title>
        <authorList>
            <person name="Treitli S.C."/>
            <person name="Kolisko M."/>
            <person name="Husnik F."/>
            <person name="Keeling P."/>
            <person name="Hampl V."/>
        </authorList>
    </citation>
    <scope>NUCLEOTIDE SEQUENCE [LARGE SCALE GENOMIC DNA]</scope>
    <source>
        <strain evidence="1">ST1C</strain>
    </source>
</reference>
<dbReference type="EMBL" id="SNRW01018788">
    <property type="protein sequence ID" value="KAA6367000.1"/>
    <property type="molecule type" value="Genomic_DNA"/>
</dbReference>
<comment type="caution">
    <text evidence="1">The sequence shown here is derived from an EMBL/GenBank/DDBJ whole genome shotgun (WGS) entry which is preliminary data.</text>
</comment>
<accession>A0A5J4U9Y9</accession>
<sequence>MNKVALDPHEEISIITDNTTINTAIEMGNFERKRLKLLECTGLPSLTLTRWNLQIPGEDQLNKTDGDARICGLPQNLRRGNQMKHRMYTLTVQEQFHSLRTRLQQRFTTSYLTNHLPDIGFMHILYFQGQESIQDLFVSHILLKYRAEIKRLPTIDQPKLNSHLPTIMADTTEGAATTEKEGTGK</sequence>
<name>A0A5J4U9Y9_9EUKA</name>
<dbReference type="Proteomes" id="UP000324800">
    <property type="component" value="Unassembled WGS sequence"/>
</dbReference>